<proteinExistence type="predicted"/>
<evidence type="ECO:0000256" key="1">
    <source>
        <dbReference type="SAM" id="SignalP"/>
    </source>
</evidence>
<evidence type="ECO:0000313" key="3">
    <source>
        <dbReference type="Proteomes" id="UP000322814"/>
    </source>
</evidence>
<feature type="signal peptide" evidence="1">
    <location>
        <begin position="1"/>
        <end position="16"/>
    </location>
</feature>
<organism evidence="2 3">
    <name type="scientific">Brachyspira aalborgi</name>
    <dbReference type="NCBI Taxonomy" id="29522"/>
    <lineage>
        <taxon>Bacteria</taxon>
        <taxon>Pseudomonadati</taxon>
        <taxon>Spirochaetota</taxon>
        <taxon>Spirochaetia</taxon>
        <taxon>Brachyspirales</taxon>
        <taxon>Brachyspiraceae</taxon>
        <taxon>Brachyspira</taxon>
    </lineage>
</organism>
<keyword evidence="1" id="KW-0732">Signal</keyword>
<dbReference type="EMBL" id="SAYB01000005">
    <property type="protein sequence ID" value="TXJ37041.1"/>
    <property type="molecule type" value="Genomic_DNA"/>
</dbReference>
<dbReference type="RefSeq" id="WP_147770988.1">
    <property type="nucleotide sequence ID" value="NZ_SAYB01000005.1"/>
</dbReference>
<feature type="chain" id="PRO_5022798525" description="Lipoprotein" evidence="1">
    <location>
        <begin position="17"/>
        <end position="177"/>
    </location>
</feature>
<sequence>MSKLIKIFLMIIFALAVSCSNEGTTGGGTDGGGDDYTYDNNEYGQFLPPESSYTGKNYGVSSSETTIQVVKNSDGTCNLKGKVTLNEFDSSTKKYKELDINVKILEWSRSKGETDNATSRSVDKTTLPSGITYFSARHYFRASYTSGSTKYPNTYYLTIDLSGVDYPYTFEGKVEKK</sequence>
<evidence type="ECO:0008006" key="4">
    <source>
        <dbReference type="Google" id="ProtNLM"/>
    </source>
</evidence>
<protein>
    <recommendedName>
        <fullName evidence="4">Lipoprotein</fullName>
    </recommendedName>
</protein>
<reference evidence="2 3" key="1">
    <citation type="journal article" date="1992" name="Lakartidningen">
        <title>[Penicillin V and not amoxicillin is the first choice preparation in acute otitis].</title>
        <authorList>
            <person name="Kamme C."/>
            <person name="Lundgren K."/>
            <person name="Prellner K."/>
        </authorList>
    </citation>
    <scope>NUCLEOTIDE SEQUENCE [LARGE SCALE GENOMIC DNA]</scope>
    <source>
        <strain evidence="2 3">PC4580III</strain>
    </source>
</reference>
<dbReference type="Proteomes" id="UP000322814">
    <property type="component" value="Unassembled WGS sequence"/>
</dbReference>
<dbReference type="PROSITE" id="PS51257">
    <property type="entry name" value="PROKAR_LIPOPROTEIN"/>
    <property type="match status" value="1"/>
</dbReference>
<accession>A0A5C8EJA8</accession>
<gene>
    <name evidence="2" type="ORF">EPJ78_06845</name>
</gene>
<evidence type="ECO:0000313" key="2">
    <source>
        <dbReference type="EMBL" id="TXJ37041.1"/>
    </source>
</evidence>
<dbReference type="AlphaFoldDB" id="A0A5C8EJA8"/>
<comment type="caution">
    <text evidence="2">The sequence shown here is derived from an EMBL/GenBank/DDBJ whole genome shotgun (WGS) entry which is preliminary data.</text>
</comment>
<name>A0A5C8EJA8_9SPIR</name>